<evidence type="ECO:0000259" key="1">
    <source>
        <dbReference type="Pfam" id="PF03435"/>
    </source>
</evidence>
<protein>
    <submittedName>
        <fullName evidence="2">Saccharopine dehydrogenase NADP-binding domain-containing protein</fullName>
    </submittedName>
</protein>
<dbReference type="EMBL" id="BAAAIH010000006">
    <property type="protein sequence ID" value="GAA1259929.1"/>
    <property type="molecule type" value="Genomic_DNA"/>
</dbReference>
<evidence type="ECO:0000313" key="3">
    <source>
        <dbReference type="Proteomes" id="UP001500282"/>
    </source>
</evidence>
<dbReference type="Gene3D" id="3.40.50.720">
    <property type="entry name" value="NAD(P)-binding Rossmann-like Domain"/>
    <property type="match status" value="1"/>
</dbReference>
<proteinExistence type="predicted"/>
<keyword evidence="3" id="KW-1185">Reference proteome</keyword>
<feature type="domain" description="Saccharopine dehydrogenase NADP binding" evidence="1">
    <location>
        <begin position="6"/>
        <end position="124"/>
    </location>
</feature>
<dbReference type="SUPFAM" id="SSF51735">
    <property type="entry name" value="NAD(P)-binding Rossmann-fold domains"/>
    <property type="match status" value="1"/>
</dbReference>
<comment type="caution">
    <text evidence="2">The sequence shown here is derived from an EMBL/GenBank/DDBJ whole genome shotgun (WGS) entry which is preliminary data.</text>
</comment>
<gene>
    <name evidence="2" type="ORF">GCM10009579_17560</name>
</gene>
<dbReference type="Pfam" id="PF03435">
    <property type="entry name" value="Sacchrp_dh_NADP"/>
    <property type="match status" value="1"/>
</dbReference>
<organism evidence="2 3">
    <name type="scientific">Streptomyces javensis</name>
    <dbReference type="NCBI Taxonomy" id="114698"/>
    <lineage>
        <taxon>Bacteria</taxon>
        <taxon>Bacillati</taxon>
        <taxon>Actinomycetota</taxon>
        <taxon>Actinomycetes</taxon>
        <taxon>Kitasatosporales</taxon>
        <taxon>Streptomycetaceae</taxon>
        <taxon>Streptomyces</taxon>
        <taxon>Streptomyces violaceusniger group</taxon>
    </lineage>
</organism>
<dbReference type="Proteomes" id="UP001500282">
    <property type="component" value="Unassembled WGS sequence"/>
</dbReference>
<name>A0ABN1WQF8_9ACTN</name>
<reference evidence="2 3" key="1">
    <citation type="journal article" date="2019" name="Int. J. Syst. Evol. Microbiol.">
        <title>The Global Catalogue of Microorganisms (GCM) 10K type strain sequencing project: providing services to taxonomists for standard genome sequencing and annotation.</title>
        <authorList>
            <consortium name="The Broad Institute Genomics Platform"/>
            <consortium name="The Broad Institute Genome Sequencing Center for Infectious Disease"/>
            <person name="Wu L."/>
            <person name="Ma J."/>
        </authorList>
    </citation>
    <scope>NUCLEOTIDE SEQUENCE [LARGE SCALE GENOMIC DNA]</scope>
    <source>
        <strain evidence="2 3">JCM 11448</strain>
    </source>
</reference>
<dbReference type="PANTHER" id="PTHR43781:SF1">
    <property type="entry name" value="SACCHAROPINE DEHYDROGENASE"/>
    <property type="match status" value="1"/>
</dbReference>
<dbReference type="InterPro" id="IPR036291">
    <property type="entry name" value="NAD(P)-bd_dom_sf"/>
</dbReference>
<evidence type="ECO:0000313" key="2">
    <source>
        <dbReference type="EMBL" id="GAA1259929.1"/>
    </source>
</evidence>
<accession>A0ABN1WQF8</accession>
<sequence length="356" mass="37310">MSAQTWVLGGTGRSGRSIAAQLAQRGLTAVLVGRDANRLHAAAEQTGSETLLAPSLATAASELRQRRPSVVVNTVGPFTATAPEVVDACRAVGSHYIDLANDVAALSAAFEMHDAATQAGHTLVTGAGFGVTATESVVVKLCEGRPAPLRVRVDMVPSMAMEEGTAGEALIGTLLGGLEGRRITDGHLAPARIFGDAARLTLPDGSQVTTASMPLGELLAAHRASGARHVLSASSEAPSSPVIRAMMPAVNTLMRWERLRSFTTRRLAQVRVKAKERPREHSWGHAVVTWADGETREGWLCLGDAQEYTGAVPAEIARRLLAGEGRPGAYTPAALFGPALAESCGAEYLLPHPGRR</sequence>
<dbReference type="PANTHER" id="PTHR43781">
    <property type="entry name" value="SACCHAROPINE DEHYDROGENASE"/>
    <property type="match status" value="1"/>
</dbReference>
<dbReference type="InterPro" id="IPR005097">
    <property type="entry name" value="Sacchrp_dh_NADP-bd"/>
</dbReference>